<sequence>MNEQSLRSLAQLGLVQGQPWTPMVLSQGKRNKDVHDIKTSQSDKLAMLLKHNDRSKSAISDNSQNTLPLSSYKPPKENVTVQLIGNSKDKRQSSCEWDSSLTQFQDFFTEACRIALAVKCCILNLF</sequence>
<accession>A0ABC8V2J6</accession>
<organism evidence="1 2">
    <name type="scientific">Ilex paraguariensis</name>
    <name type="common">yerba mate</name>
    <dbReference type="NCBI Taxonomy" id="185542"/>
    <lineage>
        <taxon>Eukaryota</taxon>
        <taxon>Viridiplantae</taxon>
        <taxon>Streptophyta</taxon>
        <taxon>Embryophyta</taxon>
        <taxon>Tracheophyta</taxon>
        <taxon>Spermatophyta</taxon>
        <taxon>Magnoliopsida</taxon>
        <taxon>eudicotyledons</taxon>
        <taxon>Gunneridae</taxon>
        <taxon>Pentapetalae</taxon>
        <taxon>asterids</taxon>
        <taxon>campanulids</taxon>
        <taxon>Aquifoliales</taxon>
        <taxon>Aquifoliaceae</taxon>
        <taxon>Ilex</taxon>
    </lineage>
</organism>
<keyword evidence="2" id="KW-1185">Reference proteome</keyword>
<name>A0ABC8V2J6_9AQUA</name>
<evidence type="ECO:0000313" key="1">
    <source>
        <dbReference type="EMBL" id="CAK9187553.1"/>
    </source>
</evidence>
<comment type="caution">
    <text evidence="1">The sequence shown here is derived from an EMBL/GenBank/DDBJ whole genome shotgun (WGS) entry which is preliminary data.</text>
</comment>
<dbReference type="AlphaFoldDB" id="A0ABC8V2J6"/>
<evidence type="ECO:0000313" key="2">
    <source>
        <dbReference type="Proteomes" id="UP001642360"/>
    </source>
</evidence>
<protein>
    <submittedName>
        <fullName evidence="1">Uncharacterized protein</fullName>
    </submittedName>
</protein>
<proteinExistence type="predicted"/>
<reference evidence="1 2" key="1">
    <citation type="submission" date="2024-02" db="EMBL/GenBank/DDBJ databases">
        <authorList>
            <person name="Vignale AGUSTIN F."/>
            <person name="Sosa J E."/>
            <person name="Modenutti C."/>
        </authorList>
    </citation>
    <scope>NUCLEOTIDE SEQUENCE [LARGE SCALE GENOMIC DNA]</scope>
</reference>
<dbReference type="EMBL" id="CAUOFW020010035">
    <property type="protein sequence ID" value="CAK9187553.1"/>
    <property type="molecule type" value="Genomic_DNA"/>
</dbReference>
<gene>
    <name evidence="1" type="ORF">ILEXP_LOCUS58122</name>
</gene>
<dbReference type="Proteomes" id="UP001642360">
    <property type="component" value="Unassembled WGS sequence"/>
</dbReference>